<sequence length="434" mass="48528">MSQQTRERISTLTLLENTLDQQLESLEHELSLNERKYVILQALGGASDSLDQLDSRIQRGRGLIKSLQPLLQQLFEERQMYIHLARLKIGSQDLDQREGDSVAGEYSCPQTEDGYCPCQHTEDESGMFAERSNERSKKSAIKRLEYVCTNRLDHHRPSHDVKQDNSQEFSGQSGSTEGDSLPCRTREPALSDRESNTMTFFGGCGGGPNLSSPSYNDTRQAVPHHLHSDAAFLTATSPDFMSEAQGGFTCYGLSEAHMVPDHNISETQLTFTCGTSGPLDHSSHETQMMCACNTSEAGMDLDHDTPEGHKIEMRSIPELAISSDRTTSAAQRERVPSSVSTQRVTREVQGLPQHRFHTHQELCPPSPTSHTTRVPPPSGASHIARHNGQSESSLSWHVQEDEMEEEEMLQHSVYHCKALKVSSLLEEEFLMRHQ</sequence>
<dbReference type="RefSeq" id="XP_005107299.1">
    <property type="nucleotide sequence ID" value="XM_005107242.3"/>
</dbReference>
<gene>
    <name evidence="3" type="primary">LOC101855444</name>
</gene>
<feature type="compositionally biased region" description="Polar residues" evidence="1">
    <location>
        <begin position="166"/>
        <end position="178"/>
    </location>
</feature>
<keyword evidence="2" id="KW-1185">Reference proteome</keyword>
<evidence type="ECO:0000256" key="1">
    <source>
        <dbReference type="SAM" id="MobiDB-lite"/>
    </source>
</evidence>
<evidence type="ECO:0000313" key="3">
    <source>
        <dbReference type="RefSeq" id="XP_005107299.1"/>
    </source>
</evidence>
<name>A0ABM0K2L1_APLCA</name>
<dbReference type="Proteomes" id="UP000694888">
    <property type="component" value="Unplaced"/>
</dbReference>
<accession>A0ABM0K2L1</accession>
<evidence type="ECO:0000313" key="2">
    <source>
        <dbReference type="Proteomes" id="UP000694888"/>
    </source>
</evidence>
<proteinExistence type="predicted"/>
<reference evidence="3" key="1">
    <citation type="submission" date="2025-08" db="UniProtKB">
        <authorList>
            <consortium name="RefSeq"/>
        </authorList>
    </citation>
    <scope>IDENTIFICATION</scope>
</reference>
<dbReference type="GeneID" id="101855444"/>
<feature type="region of interest" description="Disordered" evidence="1">
    <location>
        <begin position="155"/>
        <end position="188"/>
    </location>
</feature>
<feature type="region of interest" description="Disordered" evidence="1">
    <location>
        <begin position="358"/>
        <end position="395"/>
    </location>
</feature>
<protein>
    <submittedName>
        <fullName evidence="3">Uncharacterized protein LOC101855444</fullName>
    </submittedName>
</protein>
<feature type="region of interest" description="Disordered" evidence="1">
    <location>
        <begin position="322"/>
        <end position="342"/>
    </location>
</feature>
<organism evidence="2 3">
    <name type="scientific">Aplysia californica</name>
    <name type="common">California sea hare</name>
    <dbReference type="NCBI Taxonomy" id="6500"/>
    <lineage>
        <taxon>Eukaryota</taxon>
        <taxon>Metazoa</taxon>
        <taxon>Spiralia</taxon>
        <taxon>Lophotrochozoa</taxon>
        <taxon>Mollusca</taxon>
        <taxon>Gastropoda</taxon>
        <taxon>Heterobranchia</taxon>
        <taxon>Euthyneura</taxon>
        <taxon>Tectipleura</taxon>
        <taxon>Aplysiida</taxon>
        <taxon>Aplysioidea</taxon>
        <taxon>Aplysiidae</taxon>
        <taxon>Aplysia</taxon>
    </lineage>
</organism>